<dbReference type="OrthoDB" id="10264405at2759"/>
<evidence type="ECO:0000256" key="12">
    <source>
        <dbReference type="SAM" id="Coils"/>
    </source>
</evidence>
<keyword evidence="6 12" id="KW-0175">Coiled coil</keyword>
<keyword evidence="4" id="KW-0963">Cytoplasm</keyword>
<reference evidence="14" key="3">
    <citation type="submission" date="2025-09" db="UniProtKB">
        <authorList>
            <consortium name="Ensembl"/>
        </authorList>
    </citation>
    <scope>IDENTIFICATION</scope>
</reference>
<evidence type="ECO:0000256" key="1">
    <source>
        <dbReference type="ARBA" id="ARBA00003029"/>
    </source>
</evidence>
<comment type="similarity">
    <text evidence="10">Belongs to the DRC12 family.</text>
</comment>
<evidence type="ECO:0000256" key="3">
    <source>
        <dbReference type="ARBA" id="ARBA00011248"/>
    </source>
</evidence>
<evidence type="ECO:0000256" key="6">
    <source>
        <dbReference type="ARBA" id="ARBA00023054"/>
    </source>
</evidence>
<dbReference type="OMA" id="HAKYKEQ"/>
<keyword evidence="15" id="KW-1185">Reference proteome</keyword>
<keyword evidence="7" id="KW-0969">Cilium</keyword>
<dbReference type="AlphaFoldDB" id="A0A673TGB9"/>
<evidence type="ECO:0000256" key="13">
    <source>
        <dbReference type="SAM" id="MobiDB-lite"/>
    </source>
</evidence>
<evidence type="ECO:0000256" key="8">
    <source>
        <dbReference type="ARBA" id="ARBA00023212"/>
    </source>
</evidence>
<comment type="subcellular location">
    <subcellularLocation>
        <location evidence="2">Cytoplasm</location>
        <location evidence="2">Cytoskeleton</location>
        <location evidence="2">Flagellum axoneme</location>
    </subcellularLocation>
</comment>
<name>A0A673TGB9_SURSU</name>
<feature type="compositionally biased region" description="Basic and acidic residues" evidence="13">
    <location>
        <begin position="41"/>
        <end position="53"/>
    </location>
</feature>
<dbReference type="Proteomes" id="UP000472268">
    <property type="component" value="Chromosome 11"/>
</dbReference>
<evidence type="ECO:0000313" key="14">
    <source>
        <dbReference type="Ensembl" id="ENSSSUP00005008525.1"/>
    </source>
</evidence>
<feature type="coiled-coil region" evidence="12">
    <location>
        <begin position="79"/>
        <end position="170"/>
    </location>
</feature>
<evidence type="ECO:0000313" key="15">
    <source>
        <dbReference type="Proteomes" id="UP000472268"/>
    </source>
</evidence>
<dbReference type="Gene3D" id="1.10.287.1490">
    <property type="match status" value="1"/>
</dbReference>
<comment type="subunit">
    <text evidence="3">Component of the nexin-dynein regulatory complex (N-DRC).</text>
</comment>
<keyword evidence="8" id="KW-0206">Cytoskeleton</keyword>
<dbReference type="CTD" id="283152"/>
<organism evidence="14 15">
    <name type="scientific">Suricata suricatta</name>
    <name type="common">Meerkat</name>
    <dbReference type="NCBI Taxonomy" id="37032"/>
    <lineage>
        <taxon>Eukaryota</taxon>
        <taxon>Metazoa</taxon>
        <taxon>Chordata</taxon>
        <taxon>Craniata</taxon>
        <taxon>Vertebrata</taxon>
        <taxon>Euteleostomi</taxon>
        <taxon>Mammalia</taxon>
        <taxon>Eutheria</taxon>
        <taxon>Laurasiatheria</taxon>
        <taxon>Carnivora</taxon>
        <taxon>Feliformia</taxon>
        <taxon>Herpestidae</taxon>
        <taxon>Suricata</taxon>
    </lineage>
</organism>
<evidence type="ECO:0000256" key="2">
    <source>
        <dbReference type="ARBA" id="ARBA00004611"/>
    </source>
</evidence>
<evidence type="ECO:0000256" key="10">
    <source>
        <dbReference type="ARBA" id="ARBA00044754"/>
    </source>
</evidence>
<reference evidence="14 15" key="1">
    <citation type="submission" date="2019-05" db="EMBL/GenBank/DDBJ databases">
        <title>A Chromosome-scale Meerkat (S. suricatta) Genome Assembly.</title>
        <authorList>
            <person name="Dudchenko O."/>
            <person name="Lieberman Aiden E."/>
            <person name="Tung J."/>
            <person name="Barreiro L.B."/>
            <person name="Clutton-Brock T.H."/>
        </authorList>
    </citation>
    <scope>NUCLEOTIDE SEQUENCE [LARGE SCALE GENOMIC DNA]</scope>
</reference>
<dbReference type="PANTHER" id="PTHR28656">
    <property type="entry name" value="COILED-COIL DOMAIN-CONTAINING PROTEIN 153"/>
    <property type="match status" value="1"/>
</dbReference>
<sequence>MSGSPYRETQQKQERILQVGQGRDSKEMPPKTKGKGMKARTQKEKKNVGADVEAKSAHRLAVLEKESLQDRLALRRDEARRAKASADQLRWRLRVLEAEVEEARGEGKAIYAEMSRQRRALQKEMETRSRQLEEEVRGLREQLETCQREAEAAQQEAEQALGERDQTLAQLRAHVADMEAKYEEILHGSLDQLLAKLRAVRPQWDGAVLRLHAKYKEQLHQFGLNPLDL</sequence>
<keyword evidence="5" id="KW-0282">Flagellum</keyword>
<evidence type="ECO:0000256" key="7">
    <source>
        <dbReference type="ARBA" id="ARBA00023069"/>
    </source>
</evidence>
<proteinExistence type="inferred from homology"/>
<feature type="region of interest" description="Disordered" evidence="13">
    <location>
        <begin position="1"/>
        <end position="53"/>
    </location>
</feature>
<comment type="function">
    <text evidence="1">Component of the nexin-dynein regulatory complex (N-DRC), a key regulator of ciliary/flagellar motility which maintains the alignment and integrity of the distal axoneme and regulates microtubule sliding in motile axonemes.</text>
</comment>
<dbReference type="InterPro" id="IPR033585">
    <property type="entry name" value="DRC12-like"/>
</dbReference>
<dbReference type="PANTHER" id="PTHR28656:SF1">
    <property type="entry name" value="COILED-COIL DOMAIN-CONTAINING PROTEIN 153"/>
    <property type="match status" value="1"/>
</dbReference>
<gene>
    <name evidence="14" type="primary">DRC12</name>
</gene>
<evidence type="ECO:0000256" key="9">
    <source>
        <dbReference type="ARBA" id="ARBA00023273"/>
    </source>
</evidence>
<keyword evidence="9" id="KW-0966">Cell projection</keyword>
<evidence type="ECO:0000256" key="11">
    <source>
        <dbReference type="ARBA" id="ARBA00044800"/>
    </source>
</evidence>
<evidence type="ECO:0000256" key="4">
    <source>
        <dbReference type="ARBA" id="ARBA00022490"/>
    </source>
</evidence>
<protein>
    <recommendedName>
        <fullName evidence="11">Dynein regulatory complex protein 12</fullName>
    </recommendedName>
</protein>
<evidence type="ECO:0000256" key="5">
    <source>
        <dbReference type="ARBA" id="ARBA00022846"/>
    </source>
</evidence>
<reference evidence="14" key="2">
    <citation type="submission" date="2025-08" db="UniProtKB">
        <authorList>
            <consortium name="Ensembl"/>
        </authorList>
    </citation>
    <scope>IDENTIFICATION</scope>
</reference>
<dbReference type="Ensembl" id="ENSSSUT00005009821.1">
    <property type="protein sequence ID" value="ENSSSUP00005008525.1"/>
    <property type="gene ID" value="ENSSSUG00005005552.1"/>
</dbReference>
<accession>A0A673TGB9</accession>